<evidence type="ECO:0000256" key="2">
    <source>
        <dbReference type="ARBA" id="ARBA00022553"/>
    </source>
</evidence>
<accession>A0A0C3NYC7</accession>
<dbReference type="InterPro" id="IPR001251">
    <property type="entry name" value="CRAL-TRIO_dom"/>
</dbReference>
<dbReference type="OrthoDB" id="28245at2759"/>
<dbReference type="Proteomes" id="UP000053257">
    <property type="component" value="Unassembled WGS sequence"/>
</dbReference>
<organism evidence="5 6">
    <name type="scientific">Phlebiopsis gigantea (strain 11061_1 CR5-6)</name>
    <name type="common">White-rot fungus</name>
    <name type="synonym">Peniophora gigantea</name>
    <dbReference type="NCBI Taxonomy" id="745531"/>
    <lineage>
        <taxon>Eukaryota</taxon>
        <taxon>Fungi</taxon>
        <taxon>Dikarya</taxon>
        <taxon>Basidiomycota</taxon>
        <taxon>Agaricomycotina</taxon>
        <taxon>Agaricomycetes</taxon>
        <taxon>Polyporales</taxon>
        <taxon>Phanerochaetaceae</taxon>
        <taxon>Phlebiopsis</taxon>
    </lineage>
</organism>
<dbReference type="Pfam" id="PF00616">
    <property type="entry name" value="RasGAP"/>
    <property type="match status" value="1"/>
</dbReference>
<evidence type="ECO:0000256" key="1">
    <source>
        <dbReference type="ARBA" id="ARBA00022468"/>
    </source>
</evidence>
<dbReference type="PANTHER" id="PTHR10194">
    <property type="entry name" value="RAS GTPASE-ACTIVATING PROTEINS"/>
    <property type="match status" value="1"/>
</dbReference>
<evidence type="ECO:0000259" key="4">
    <source>
        <dbReference type="PROSITE" id="PS50018"/>
    </source>
</evidence>
<feature type="compositionally biased region" description="Low complexity" evidence="3">
    <location>
        <begin position="23"/>
        <end position="32"/>
    </location>
</feature>
<evidence type="ECO:0000313" key="6">
    <source>
        <dbReference type="Proteomes" id="UP000053257"/>
    </source>
</evidence>
<dbReference type="InterPro" id="IPR001936">
    <property type="entry name" value="RasGAP_dom"/>
</dbReference>
<dbReference type="PROSITE" id="PS00509">
    <property type="entry name" value="RAS_GTPASE_ACTIV_1"/>
    <property type="match status" value="1"/>
</dbReference>
<dbReference type="InterPro" id="IPR016024">
    <property type="entry name" value="ARM-type_fold"/>
</dbReference>
<dbReference type="InterPro" id="IPR011993">
    <property type="entry name" value="PH-like_dom_sf"/>
</dbReference>
<keyword evidence="2" id="KW-0597">Phosphoprotein</keyword>
<keyword evidence="1" id="KW-0343">GTPase activation</keyword>
<dbReference type="PROSITE" id="PS50018">
    <property type="entry name" value="RAS_GTPASE_ACTIV_2"/>
    <property type="match status" value="1"/>
</dbReference>
<dbReference type="InterPro" id="IPR023152">
    <property type="entry name" value="RasGAP_CS"/>
</dbReference>
<dbReference type="HOGENOM" id="CLU_000249_0_2_1"/>
<feature type="region of interest" description="Disordered" evidence="3">
    <location>
        <begin position="157"/>
        <end position="187"/>
    </location>
</feature>
<feature type="compositionally biased region" description="Low complexity" evidence="3">
    <location>
        <begin position="168"/>
        <end position="185"/>
    </location>
</feature>
<dbReference type="Gene3D" id="3.40.525.10">
    <property type="entry name" value="CRAL-TRIO lipid binding domain"/>
    <property type="match status" value="1"/>
</dbReference>
<dbReference type="InterPro" id="IPR036865">
    <property type="entry name" value="CRAL-TRIO_dom_sf"/>
</dbReference>
<dbReference type="SMART" id="SM00323">
    <property type="entry name" value="RasGAP"/>
    <property type="match status" value="1"/>
</dbReference>
<evidence type="ECO:0000256" key="3">
    <source>
        <dbReference type="SAM" id="MobiDB-lite"/>
    </source>
</evidence>
<name>A0A0C3NYC7_PHLG1</name>
<protein>
    <recommendedName>
        <fullName evidence="4">Ras-GAP domain-containing protein</fullName>
    </recommendedName>
</protein>
<dbReference type="Gene3D" id="2.30.29.30">
    <property type="entry name" value="Pleckstrin-homology domain (PH domain)/Phosphotyrosine-binding domain (PTB)"/>
    <property type="match status" value="1"/>
</dbReference>
<proteinExistence type="predicted"/>
<dbReference type="SUPFAM" id="SSF48371">
    <property type="entry name" value="ARM repeat"/>
    <property type="match status" value="1"/>
</dbReference>
<sequence length="2731" mass="304272">MPVRRASAAGATQIHNTGRVHRSNGSNTSVTASSTAVMHNSPYSASANGASASMPPQQKMTNALVNRLRNKLPCYSGTTLPDLENDEAIQQTVESLMDIAKDSLDIVAWSLTELLEKLHKNTDASGFRMIEVLQSQLFILKVLSIAMACRWRRRAEDGRPESSISKRSVGPPSISSSPGSPAGSGYRIARGRQTSSEQLGSMSPWVEPPPLDETCARYILSVMVMFLRQAAPPQQRLMSAANLEFNASYHDLESIESIEVTTSLDIFHTGPAIPPNVGSYYPKADATRAKLPLFMRNRPQGMPSIRTAATFPQHSVSYERTSATLCSSILSMNTLIAKFSGRVVYHLSASNWPVVFHRIKTKIHVLASTGEEDPDIMDVQLMTHCWLDRARLVQLLQELSSLLVNMRRDAQTAVAGPLRTAVWNWIEYHQEELDDAQRHHRRLEGTPERVFDLLYQMVDTSNKAAVWPALTVLMCISNDRIKSEYDRHTAGGIPTPYSRKDRGFAQVLTRTMMHQSKAADVAMICILDVCRAASRTQPGDEVPLQAMAGDLAHEIRSVLGKWGGSPTAPKAFWESPDEIDVALIADALATIFRFLPQNDSVPIIMQALQPEMSDAVKISAIKACITLVTESPRIPWQKPLDDLKAQVMPRLYGIFHSSITRRSEVDANGLMKKANYRPKAKRYTTETLPDRELAIHATMALWRADVSWFLDGLEGGNESRWMPQCIEQWQAQTDSSIKYGLARTIRYVQEGIRNSPMDSPAFTNGSKWMMHCGSGTMTSFGLALLVCRTDFRTQRMWMDMAHELLYRFTRTTMEKVRAIQLTPERVPAFAIAEIAFMVTLTSAERNASATAAQCLRLIAGAERQKGNAPAHLISEEEKARRYPVYEQLGDPKAMVLGRVADQKRIRKLMRILAIPSPAHIAVWQECYWRWRTLKEMSERASMDHVEHGQPQPVGDNSLTAEERQAQWHNLTLFLASFGATCLADAYDPSALAAIIPQRYLPDSLRVLRDSKELLKGFISELIDILGIENIQARDLAREALSTEAHPKIYPTILEALAKVLNDVTESPEIAFDDFVVFFDQFTVILKVIIENASGGEELRGMDIMATLLLVAKFITRTADPAASYRLKVKFCALCDSYLDQAESFSARKDAPQRIAIADYVVEWALDPASSSDPETVRTIREINIATLRTSVKLFDRLDLQPVDAKPEESAHNVPSLFIRYSGFLLKLLRQFDPAMQEDSLSEQTSFSQSRLSARDIDLREMIINGLASLISANTEIGIKHCLPMTYNADLAHRVVYAHVFARVVAKGIRFDPQEAQPVSTKQSRLCELMKSDTNLALAICQVCPSNEADQIITVLLTLFDTRSGLMNLMKAMIDKEIASTENEASLFRGNSICTRFLSAFARVYGYNYLRNLILPLIRTMKELPPGHSYDLDPSKAPNANLEQNKEDLIAVATAFLEIVLASAPAIPSMFREICAHIGKSVNEIWPEAKFQTLGAFIFLRFISPAIVNPGLVDVEVPPDPVLRRGLMNIAKIMQNLANNIFFGKEVHMTPLNSFLQANIVNVTRYLSEINKYTPPEDGHEEWLDTPFDETDAVVLQRFFDRHTDKVGKELLSTTQPDEGGDDELASGTGKKLWNSICTALVEASNPFVFPPKSLHNSDVHKEYIELMQRFHYRDTTSIQHLFTPAVTPSDEVAVFVLSVSKIDVEALDLELLLYHIFKTLTSPVYVDRDFDIVFDWTAFAPGSQIPVHWLKMAYELIPADICKRFKTARMLTPNALALRYMRRLYNLTGGIALSEGYTMHTSTSELLRNYSQGTSLPSLYYAFEQEDEPGDEFHDVYMRHNLPMRVPVMMRVNTTHLLVVALKAIPISHTLSSRATEIISFSDISDVYNVSTGQEANEFIIRKIRHGSTLYFTSVDRDAIVKAIRAAKGSMKVVQKASTDRFKKLSNVIATLLHIGMVNIGSDNEELRVASYELLCSVCTYLDFEGKPVVPTKAVFVPGRASAFVSQLSERLAGFAPHLTLDFIQEVANGMDKTSVAQRISCMQYMSPWIRNLPQFTDPANPLYDHSGAKVRDCVRCLIDMSVGDQEIHSVGQKYIWRDIGDADSDLVNIVVDELMRAAVDGGIGSQRCETVADTLSALRSIHVRGRVLARIRKVLGKTSQPSTRTLAENQHWNELACLIRLTLMASYLPRHPTHAQIFVPECAHIVSLVAGTGQLLVRTSVYGIVINQLHSTFLARSAQGDANGAPEIQALLDEFASPEIMKLFGLIRPTPTSDYAIYDPPDRNYLETLEALSLLLDRFIRTLAGPSKGILNVWRARWMGLVTSSAFQVSPAVQVRAFVTLSTLASSDVDDDLLYQMLVALKSAFLSYSDLSDTTVMVSMLRCIRKVVLALPPHSRYLSQLFWLAVVLLQTGHMNLYDEAVQLLRVSLERMHNHGWFKEHGVAETLLEGRAPLEDVTNQIDGVMCLSFKSNFSFALAAIIFKGIRHQVLKEHAEGALRSLLRITVQSSVDHNRDGPGTPICSDALGYFIALIPLSTSVTLFKTLLEDAQADRSWFSDEVIPGEEEDDPVARVPFALLGIYDSMGTLYVAAFITAILGSAQGDDTETELLFNIMSDIANGYPDTISATFDCLQEKIKAAFATASNTAILAAASNVFRAAMTDPRHSYFLRGSASTLGTVDELNGQPRNQLAALEEQGMGGLINNFGFVQNEQPQHVKMIRWVSELVAKIIE</sequence>
<keyword evidence="6" id="KW-1185">Reference proteome</keyword>
<dbReference type="GO" id="GO:0005096">
    <property type="term" value="F:GTPase activator activity"/>
    <property type="evidence" value="ECO:0007669"/>
    <property type="project" value="UniProtKB-KW"/>
</dbReference>
<dbReference type="Gene3D" id="1.10.506.10">
    <property type="entry name" value="GTPase Activation - p120gap, domain 1"/>
    <property type="match status" value="2"/>
</dbReference>
<dbReference type="InterPro" id="IPR008936">
    <property type="entry name" value="Rho_GTPase_activation_prot"/>
</dbReference>
<feature type="domain" description="Ras-GAP" evidence="4">
    <location>
        <begin position="1347"/>
        <end position="1538"/>
    </location>
</feature>
<gene>
    <name evidence="5" type="ORF">PHLGIDRAFT_241551</name>
</gene>
<dbReference type="STRING" id="745531.A0A0C3NYC7"/>
<dbReference type="Pfam" id="PF13716">
    <property type="entry name" value="CRAL_TRIO_2"/>
    <property type="match status" value="1"/>
</dbReference>
<dbReference type="InterPro" id="IPR039360">
    <property type="entry name" value="Ras_GTPase"/>
</dbReference>
<feature type="region of interest" description="Disordered" evidence="3">
    <location>
        <begin position="1"/>
        <end position="32"/>
    </location>
</feature>
<dbReference type="EMBL" id="KN840455">
    <property type="protein sequence ID" value="KIP10429.1"/>
    <property type="molecule type" value="Genomic_DNA"/>
</dbReference>
<evidence type="ECO:0000313" key="5">
    <source>
        <dbReference type="EMBL" id="KIP10429.1"/>
    </source>
</evidence>
<dbReference type="SUPFAM" id="SSF48350">
    <property type="entry name" value="GTPase activation domain, GAP"/>
    <property type="match status" value="1"/>
</dbReference>
<dbReference type="PANTHER" id="PTHR10194:SF142">
    <property type="entry name" value="NEUROFIBROMIN"/>
    <property type="match status" value="1"/>
</dbReference>
<reference evidence="5 6" key="1">
    <citation type="journal article" date="2014" name="PLoS Genet.">
        <title>Analysis of the Phlebiopsis gigantea genome, transcriptome and secretome provides insight into its pioneer colonization strategies of wood.</title>
        <authorList>
            <person name="Hori C."/>
            <person name="Ishida T."/>
            <person name="Igarashi K."/>
            <person name="Samejima M."/>
            <person name="Suzuki H."/>
            <person name="Master E."/>
            <person name="Ferreira P."/>
            <person name="Ruiz-Duenas F.J."/>
            <person name="Held B."/>
            <person name="Canessa P."/>
            <person name="Larrondo L.F."/>
            <person name="Schmoll M."/>
            <person name="Druzhinina I.S."/>
            <person name="Kubicek C.P."/>
            <person name="Gaskell J.A."/>
            <person name="Kersten P."/>
            <person name="St John F."/>
            <person name="Glasner J."/>
            <person name="Sabat G."/>
            <person name="Splinter BonDurant S."/>
            <person name="Syed K."/>
            <person name="Yadav J."/>
            <person name="Mgbeahuruike A.C."/>
            <person name="Kovalchuk A."/>
            <person name="Asiegbu F.O."/>
            <person name="Lackner G."/>
            <person name="Hoffmeister D."/>
            <person name="Rencoret J."/>
            <person name="Gutierrez A."/>
            <person name="Sun H."/>
            <person name="Lindquist E."/>
            <person name="Barry K."/>
            <person name="Riley R."/>
            <person name="Grigoriev I.V."/>
            <person name="Henrissat B."/>
            <person name="Kues U."/>
            <person name="Berka R.M."/>
            <person name="Martinez A.T."/>
            <person name="Covert S.F."/>
            <person name="Blanchette R.A."/>
            <person name="Cullen D."/>
        </authorList>
    </citation>
    <scope>NUCLEOTIDE SEQUENCE [LARGE SCALE GENOMIC DNA]</scope>
    <source>
        <strain evidence="5 6">11061_1 CR5-6</strain>
    </source>
</reference>